<dbReference type="InterPro" id="IPR029016">
    <property type="entry name" value="GAF-like_dom_sf"/>
</dbReference>
<dbReference type="CDD" id="cd00156">
    <property type="entry name" value="REC"/>
    <property type="match status" value="1"/>
</dbReference>
<dbReference type="GO" id="GO:0016301">
    <property type="term" value="F:kinase activity"/>
    <property type="evidence" value="ECO:0007669"/>
    <property type="project" value="UniProtKB-KW"/>
</dbReference>
<dbReference type="InterPro" id="IPR039420">
    <property type="entry name" value="WalR-like"/>
</dbReference>
<dbReference type="Pfam" id="PF01590">
    <property type="entry name" value="GAF"/>
    <property type="match status" value="1"/>
</dbReference>
<dbReference type="Gene3D" id="3.40.50.2300">
    <property type="match status" value="1"/>
</dbReference>
<evidence type="ECO:0000256" key="5">
    <source>
        <dbReference type="ARBA" id="ARBA00023015"/>
    </source>
</evidence>
<dbReference type="InterPro" id="IPR001789">
    <property type="entry name" value="Sig_transdc_resp-reg_receiver"/>
</dbReference>
<feature type="domain" description="Response regulatory" evidence="10">
    <location>
        <begin position="4"/>
        <end position="120"/>
    </location>
</feature>
<dbReference type="InterPro" id="IPR011006">
    <property type="entry name" value="CheY-like_superfamily"/>
</dbReference>
<proteinExistence type="predicted"/>
<evidence type="ECO:0000256" key="4">
    <source>
        <dbReference type="ARBA" id="ARBA00023012"/>
    </source>
</evidence>
<keyword evidence="7" id="KW-0804">Transcription</keyword>
<dbReference type="SUPFAM" id="SSF52172">
    <property type="entry name" value="CheY-like"/>
    <property type="match status" value="1"/>
</dbReference>
<dbReference type="SMART" id="SM00065">
    <property type="entry name" value="GAF"/>
    <property type="match status" value="1"/>
</dbReference>
<keyword evidence="3" id="KW-0418">Kinase</keyword>
<dbReference type="Proteomes" id="UP001328733">
    <property type="component" value="Unassembled WGS sequence"/>
</dbReference>
<name>A0AAW9QPD6_9CHRO</name>
<evidence type="ECO:0000256" key="6">
    <source>
        <dbReference type="ARBA" id="ARBA00023125"/>
    </source>
</evidence>
<keyword evidence="2" id="KW-0808">Transferase</keyword>
<dbReference type="SMART" id="SM00448">
    <property type="entry name" value="REC"/>
    <property type="match status" value="1"/>
</dbReference>
<protein>
    <submittedName>
        <fullName evidence="11">Response regulator</fullName>
    </submittedName>
</protein>
<dbReference type="GO" id="GO:0000156">
    <property type="term" value="F:phosphorelay response regulator activity"/>
    <property type="evidence" value="ECO:0007669"/>
    <property type="project" value="TreeGrafter"/>
</dbReference>
<dbReference type="GO" id="GO:0006355">
    <property type="term" value="P:regulation of DNA-templated transcription"/>
    <property type="evidence" value="ECO:0007669"/>
    <property type="project" value="TreeGrafter"/>
</dbReference>
<dbReference type="GO" id="GO:0032993">
    <property type="term" value="C:protein-DNA complex"/>
    <property type="evidence" value="ECO:0007669"/>
    <property type="project" value="TreeGrafter"/>
</dbReference>
<keyword evidence="5" id="KW-0805">Transcription regulation</keyword>
<dbReference type="InterPro" id="IPR016132">
    <property type="entry name" value="Phyto_chromo_attachment"/>
</dbReference>
<keyword evidence="6" id="KW-0238">DNA-binding</keyword>
<dbReference type="PROSITE" id="PS50046">
    <property type="entry name" value="PHYTOCHROME_2"/>
    <property type="match status" value="1"/>
</dbReference>
<feature type="modified residue" description="4-aspartylphosphate" evidence="8">
    <location>
        <position position="56"/>
    </location>
</feature>
<dbReference type="PANTHER" id="PTHR48111:SF1">
    <property type="entry name" value="TWO-COMPONENT RESPONSE REGULATOR ORR33"/>
    <property type="match status" value="1"/>
</dbReference>
<keyword evidence="1 8" id="KW-0597">Phosphoprotein</keyword>
<reference evidence="11 12" key="1">
    <citation type="submission" date="2024-01" db="EMBL/GenBank/DDBJ databases">
        <title>Genomic insights into the taxonomy and metabolism of the cyanobacterium Pannus brasiliensis CCIBt3594.</title>
        <authorList>
            <person name="Machado M."/>
            <person name="Botero N.B."/>
            <person name="Andreote A.P.D."/>
            <person name="Feitosa A.M.T."/>
            <person name="Popin R."/>
            <person name="Sivonen K."/>
            <person name="Fiore M.F."/>
        </authorList>
    </citation>
    <scope>NUCLEOTIDE SEQUENCE [LARGE SCALE GENOMIC DNA]</scope>
    <source>
        <strain evidence="11 12">CCIBt3594</strain>
    </source>
</reference>
<dbReference type="EMBL" id="JBAFSM010000003">
    <property type="protein sequence ID" value="MEG3436092.1"/>
    <property type="molecule type" value="Genomic_DNA"/>
</dbReference>
<evidence type="ECO:0000256" key="8">
    <source>
        <dbReference type="PROSITE-ProRule" id="PRU00169"/>
    </source>
</evidence>
<dbReference type="InterPro" id="IPR003018">
    <property type="entry name" value="GAF"/>
</dbReference>
<dbReference type="Gene3D" id="3.30.450.40">
    <property type="match status" value="1"/>
</dbReference>
<keyword evidence="12" id="KW-1185">Reference proteome</keyword>
<organism evidence="11 12">
    <name type="scientific">Pannus brasiliensis CCIBt3594</name>
    <dbReference type="NCBI Taxonomy" id="1427578"/>
    <lineage>
        <taxon>Bacteria</taxon>
        <taxon>Bacillati</taxon>
        <taxon>Cyanobacteriota</taxon>
        <taxon>Cyanophyceae</taxon>
        <taxon>Oscillatoriophycideae</taxon>
        <taxon>Chroococcales</taxon>
        <taxon>Microcystaceae</taxon>
        <taxon>Pannus</taxon>
    </lineage>
</organism>
<dbReference type="PANTHER" id="PTHR48111">
    <property type="entry name" value="REGULATOR OF RPOS"/>
    <property type="match status" value="1"/>
</dbReference>
<evidence type="ECO:0000313" key="11">
    <source>
        <dbReference type="EMBL" id="MEG3436092.1"/>
    </source>
</evidence>
<dbReference type="Pfam" id="PF00072">
    <property type="entry name" value="Response_reg"/>
    <property type="match status" value="1"/>
</dbReference>
<evidence type="ECO:0000313" key="12">
    <source>
        <dbReference type="Proteomes" id="UP001328733"/>
    </source>
</evidence>
<evidence type="ECO:0000259" key="9">
    <source>
        <dbReference type="PROSITE" id="PS50046"/>
    </source>
</evidence>
<dbReference type="GO" id="GO:0000976">
    <property type="term" value="F:transcription cis-regulatory region binding"/>
    <property type="evidence" value="ECO:0007669"/>
    <property type="project" value="TreeGrafter"/>
</dbReference>
<accession>A0AAW9QPD6</accession>
<keyword evidence="4" id="KW-0902">Two-component regulatory system</keyword>
<evidence type="ECO:0000256" key="2">
    <source>
        <dbReference type="ARBA" id="ARBA00022679"/>
    </source>
</evidence>
<dbReference type="SUPFAM" id="SSF55781">
    <property type="entry name" value="GAF domain-like"/>
    <property type="match status" value="1"/>
</dbReference>
<dbReference type="PROSITE" id="PS50110">
    <property type="entry name" value="RESPONSE_REGULATORY"/>
    <property type="match status" value="1"/>
</dbReference>
<dbReference type="GO" id="GO:0005829">
    <property type="term" value="C:cytosol"/>
    <property type="evidence" value="ECO:0007669"/>
    <property type="project" value="TreeGrafter"/>
</dbReference>
<evidence type="ECO:0000256" key="3">
    <source>
        <dbReference type="ARBA" id="ARBA00022777"/>
    </source>
</evidence>
<dbReference type="RefSeq" id="WP_332863540.1">
    <property type="nucleotide sequence ID" value="NZ_JBAFSM010000003.1"/>
</dbReference>
<evidence type="ECO:0000256" key="1">
    <source>
        <dbReference type="ARBA" id="ARBA00022553"/>
    </source>
</evidence>
<feature type="domain" description="Phytochrome chromophore attachment site" evidence="9">
    <location>
        <begin position="152"/>
        <end position="294"/>
    </location>
</feature>
<sequence length="347" mass="38574">MPYRILLVDDSPEDREVSRRFLSKGSPDKYRIVEAGSIEDGLRAYREEAIDLILLDYRLPDGTGLDFIEESEGEIDCPIVVLTGQGNEKIAVEMMKAGAADYLVKGDLSADLLRHAVRAAIEKHSLRKKIEREREEQRVITNLALRLQKSLNLSEILATATTEIRASLGADRVLIYRFHPGSGGSIVAATTAKPWPECPPISIGDSYLRGDKAGEDLAGEVRAIADVGSMNYPRCYLELLRRFEVRSHAIAPIPLGPIGNESERLWGLLIVHQCSGPRRWRSSEIEGLRQLSLQLGGAIERAELYERLERSLALRTRELGETREKLHVILNGTGENLSYPGAIADLL</sequence>
<evidence type="ECO:0000256" key="7">
    <source>
        <dbReference type="ARBA" id="ARBA00023163"/>
    </source>
</evidence>
<gene>
    <name evidence="11" type="ORF">V0288_03090</name>
</gene>
<dbReference type="AlphaFoldDB" id="A0AAW9QPD6"/>
<evidence type="ECO:0000259" key="10">
    <source>
        <dbReference type="PROSITE" id="PS50110"/>
    </source>
</evidence>
<comment type="caution">
    <text evidence="11">The sequence shown here is derived from an EMBL/GenBank/DDBJ whole genome shotgun (WGS) entry which is preliminary data.</text>
</comment>